<organism evidence="3 4">
    <name type="scientific">Cyclotella cryptica</name>
    <dbReference type="NCBI Taxonomy" id="29204"/>
    <lineage>
        <taxon>Eukaryota</taxon>
        <taxon>Sar</taxon>
        <taxon>Stramenopiles</taxon>
        <taxon>Ochrophyta</taxon>
        <taxon>Bacillariophyta</taxon>
        <taxon>Coscinodiscophyceae</taxon>
        <taxon>Thalassiosirophycidae</taxon>
        <taxon>Stephanodiscales</taxon>
        <taxon>Stephanodiscaceae</taxon>
        <taxon>Cyclotella</taxon>
    </lineage>
</organism>
<dbReference type="EMBL" id="JABMIG020000490">
    <property type="protein sequence ID" value="KAL3776478.1"/>
    <property type="molecule type" value="Genomic_DNA"/>
</dbReference>
<dbReference type="Pfam" id="PF00168">
    <property type="entry name" value="C2"/>
    <property type="match status" value="1"/>
</dbReference>
<dbReference type="InterPro" id="IPR000300">
    <property type="entry name" value="IPPc"/>
</dbReference>
<feature type="compositionally biased region" description="Basic and acidic residues" evidence="1">
    <location>
        <begin position="314"/>
        <end position="330"/>
    </location>
</feature>
<dbReference type="PANTHER" id="PTHR11200:SF275">
    <property type="entry name" value="LD06095P"/>
    <property type="match status" value="1"/>
</dbReference>
<proteinExistence type="predicted"/>
<dbReference type="InterPro" id="IPR035892">
    <property type="entry name" value="C2_domain_sf"/>
</dbReference>
<reference evidence="3 4" key="1">
    <citation type="journal article" date="2020" name="G3 (Bethesda)">
        <title>Improved Reference Genome for Cyclotella cryptica CCMP332, a Model for Cell Wall Morphogenesis, Salinity Adaptation, and Lipid Production in Diatoms (Bacillariophyta).</title>
        <authorList>
            <person name="Roberts W.R."/>
            <person name="Downey K.M."/>
            <person name="Ruck E.C."/>
            <person name="Traller J.C."/>
            <person name="Alverson A.J."/>
        </authorList>
    </citation>
    <scope>NUCLEOTIDE SEQUENCE [LARGE SCALE GENOMIC DNA]</scope>
    <source>
        <strain evidence="3 4">CCMP332</strain>
    </source>
</reference>
<dbReference type="CDD" id="cd00030">
    <property type="entry name" value="C2"/>
    <property type="match status" value="1"/>
</dbReference>
<gene>
    <name evidence="3" type="ORF">HJC23_009277</name>
</gene>
<evidence type="ECO:0000313" key="3">
    <source>
        <dbReference type="EMBL" id="KAL3776478.1"/>
    </source>
</evidence>
<dbReference type="PANTHER" id="PTHR11200">
    <property type="entry name" value="INOSITOL 5-PHOSPHATASE"/>
    <property type="match status" value="1"/>
</dbReference>
<dbReference type="InterPro" id="IPR046985">
    <property type="entry name" value="IP5"/>
</dbReference>
<name>A0ABD3NKQ2_9STRA</name>
<feature type="region of interest" description="Disordered" evidence="1">
    <location>
        <begin position="99"/>
        <end position="118"/>
    </location>
</feature>
<dbReference type="SMART" id="SM00239">
    <property type="entry name" value="C2"/>
    <property type="match status" value="1"/>
</dbReference>
<dbReference type="SUPFAM" id="SSF56219">
    <property type="entry name" value="DNase I-like"/>
    <property type="match status" value="1"/>
</dbReference>
<dbReference type="SUPFAM" id="SSF49562">
    <property type="entry name" value="C2 domain (Calcium/lipid-binding domain, CaLB)"/>
    <property type="match status" value="1"/>
</dbReference>
<evidence type="ECO:0000256" key="1">
    <source>
        <dbReference type="SAM" id="MobiDB-lite"/>
    </source>
</evidence>
<dbReference type="Proteomes" id="UP001516023">
    <property type="component" value="Unassembled WGS sequence"/>
</dbReference>
<dbReference type="Gene3D" id="2.60.40.150">
    <property type="entry name" value="C2 domain"/>
    <property type="match status" value="1"/>
</dbReference>
<evidence type="ECO:0000313" key="4">
    <source>
        <dbReference type="Proteomes" id="UP001516023"/>
    </source>
</evidence>
<dbReference type="SMART" id="SM00128">
    <property type="entry name" value="IPPc"/>
    <property type="match status" value="1"/>
</dbReference>
<feature type="domain" description="C2" evidence="2">
    <location>
        <begin position="437"/>
        <end position="580"/>
    </location>
</feature>
<sequence length="660" mass="73592">MMEPPPSEHDINILICSGNIGNAEPTFESFSAWIPHDGIITVDDAANAASSTKERDGSLPNETSKKYEFIIVGMQEAAFAEGETRQSIDDTNRIVDGCSTRSSIDGGNGRGGDMEKAKRKSMLVRKVDKVRLALRGLTHTQTHRSPIIRSTKKSTISTTQLSSALTTTQYDTNKFSSLIKRQCPSYTLLASSIRGEMRLWILCLKQLEGEVREVYVAGENTGIGSVFANKGGIIATLTLRSTRLSFLTCHLEAHEGLNHYLNRNRNLVEILGGAKPHPDYYMLDATIYSHHMFVCGDLNYRIRFGENSVNNKNNNKEGGDTGEEHPDNGSHFDQALKLVEQEKWDELNAGDELAMALKKKECLVGFETLPCNFPPTFKVAREKGYVYNEKRTPSYTDRILWKSTEGMEGTVTPFLYEPCPDFITSDHKPIRGGFRVKMNKGYQTIPTSPTINDDRQFHLLVSDIKCTDLPIMDNELMGGLADPYVLFVSSPKGLLFDKAWPSTRVIYRNLNPIWDEDIHLTLNHEACGEGANATSALSLAGNMIYMVVMDYDQTSGDDIIGSVALNLKDLCSQLKFTKSHDGKKKNHLRQSVNFKEAQGIQRTTLSRPILRNGQECGMLECTVVSAYLVPGEVKSFLKIAGKVRSAKFRNAKERILASFR</sequence>
<dbReference type="Pfam" id="PF22669">
    <property type="entry name" value="Exo_endo_phos2"/>
    <property type="match status" value="1"/>
</dbReference>
<dbReference type="PROSITE" id="PS50004">
    <property type="entry name" value="C2"/>
    <property type="match status" value="1"/>
</dbReference>
<dbReference type="AlphaFoldDB" id="A0ABD3NKQ2"/>
<evidence type="ECO:0000259" key="2">
    <source>
        <dbReference type="PROSITE" id="PS50004"/>
    </source>
</evidence>
<dbReference type="InterPro" id="IPR000008">
    <property type="entry name" value="C2_dom"/>
</dbReference>
<keyword evidence="4" id="KW-1185">Reference proteome</keyword>
<protein>
    <recommendedName>
        <fullName evidence="2">C2 domain-containing protein</fullName>
    </recommendedName>
</protein>
<dbReference type="InterPro" id="IPR036691">
    <property type="entry name" value="Endo/exonu/phosph_ase_sf"/>
</dbReference>
<comment type="caution">
    <text evidence="3">The sequence shown here is derived from an EMBL/GenBank/DDBJ whole genome shotgun (WGS) entry which is preliminary data.</text>
</comment>
<accession>A0ABD3NKQ2</accession>
<dbReference type="Gene3D" id="3.60.10.10">
    <property type="entry name" value="Endonuclease/exonuclease/phosphatase"/>
    <property type="match status" value="1"/>
</dbReference>
<feature type="region of interest" description="Disordered" evidence="1">
    <location>
        <begin position="311"/>
        <end position="330"/>
    </location>
</feature>